<reference evidence="1" key="1">
    <citation type="journal article" date="2014" name="Int. J. Syst. Evol. Microbiol.">
        <title>Complete genome sequence of Corynebacterium casei LMG S-19264T (=DSM 44701T), isolated from a smear-ripened cheese.</title>
        <authorList>
            <consortium name="US DOE Joint Genome Institute (JGI-PGF)"/>
            <person name="Walter F."/>
            <person name="Albersmeier A."/>
            <person name="Kalinowski J."/>
            <person name="Ruckert C."/>
        </authorList>
    </citation>
    <scope>NUCLEOTIDE SEQUENCE</scope>
    <source>
        <strain evidence="1">VKM Ac-1401</strain>
    </source>
</reference>
<dbReference type="AlphaFoldDB" id="A0A9W6LZ01"/>
<evidence type="ECO:0000313" key="1">
    <source>
        <dbReference type="EMBL" id="GLJ75733.1"/>
    </source>
</evidence>
<name>A0A9W6LZ01_9MICO</name>
<accession>A0A9W6LZ01</accession>
<protein>
    <submittedName>
        <fullName evidence="1">Uncharacterized protein</fullName>
    </submittedName>
</protein>
<organism evidence="1 2">
    <name type="scientific">Leifsonia poae</name>
    <dbReference type="NCBI Taxonomy" id="110933"/>
    <lineage>
        <taxon>Bacteria</taxon>
        <taxon>Bacillati</taxon>
        <taxon>Actinomycetota</taxon>
        <taxon>Actinomycetes</taxon>
        <taxon>Micrococcales</taxon>
        <taxon>Microbacteriaceae</taxon>
        <taxon>Leifsonia</taxon>
    </lineage>
</organism>
<gene>
    <name evidence="1" type="ORF">GCM10017584_13070</name>
</gene>
<proteinExistence type="predicted"/>
<sequence>MSLYESMSKLVGGEWTVDTRSWFWCALPNGSDGAQFMFLATRSGVPLQDSPQHLAEQAQKLWAQRGIEAGIDLDEQLDPSRRILSSPAWLTGTDRDGRLLHFIVGDNYAIFGGDSRCVEGEPNDQML</sequence>
<comment type="caution">
    <text evidence="1">The sequence shown here is derived from an EMBL/GenBank/DDBJ whole genome shotgun (WGS) entry which is preliminary data.</text>
</comment>
<keyword evidence="2" id="KW-1185">Reference proteome</keyword>
<dbReference type="Proteomes" id="UP001142372">
    <property type="component" value="Unassembled WGS sequence"/>
</dbReference>
<reference evidence="1" key="2">
    <citation type="submission" date="2023-01" db="EMBL/GenBank/DDBJ databases">
        <authorList>
            <person name="Sun Q."/>
            <person name="Evtushenko L."/>
        </authorList>
    </citation>
    <scope>NUCLEOTIDE SEQUENCE</scope>
    <source>
        <strain evidence="1">VKM Ac-1401</strain>
    </source>
</reference>
<evidence type="ECO:0000313" key="2">
    <source>
        <dbReference type="Proteomes" id="UP001142372"/>
    </source>
</evidence>
<dbReference type="EMBL" id="BSEN01000005">
    <property type="protein sequence ID" value="GLJ75733.1"/>
    <property type="molecule type" value="Genomic_DNA"/>
</dbReference>